<organism evidence="1">
    <name type="scientific">marine metagenome</name>
    <dbReference type="NCBI Taxonomy" id="408172"/>
    <lineage>
        <taxon>unclassified sequences</taxon>
        <taxon>metagenomes</taxon>
        <taxon>ecological metagenomes</taxon>
    </lineage>
</organism>
<proteinExistence type="predicted"/>
<dbReference type="Gene3D" id="2.60.120.260">
    <property type="entry name" value="Galactose-binding domain-like"/>
    <property type="match status" value="1"/>
</dbReference>
<evidence type="ECO:0008006" key="2">
    <source>
        <dbReference type="Google" id="ProtNLM"/>
    </source>
</evidence>
<sequence length="310" mass="34095">MLLPGTLLEAAEDARLWVYATANFQVDASTDKLLALLKRAKAAGYDGAVVTDYKFGKIDDRIARYYRNLERTRTTAKKLGMELIPCVMPIGYSNSILQNNPNLAAGLPVKDCPFVVRDGVARVADGGNLIPGGGFEKAGRHGPEGWSWVDGFGQSTHLDRATKHGGASSLRMSSFSKGNEAGNCRVVRNLKLEPWRQYRMTAWIKTKGVPNAADMKAMPLASGGLALNHMTLGVKPTQDWTRHQITFNSQDRTEVKLYLGIWSGQAGTIWIDDLDLRQVGGVNLLRRPGCPVSVRSEDGKIEYLEGRDFE</sequence>
<accession>A0A382NHQ1</accession>
<dbReference type="SUPFAM" id="SSF49785">
    <property type="entry name" value="Galactose-binding domain-like"/>
    <property type="match status" value="1"/>
</dbReference>
<protein>
    <recommendedName>
        <fullName evidence="2">CBM-cenC domain-containing protein</fullName>
    </recommendedName>
</protein>
<feature type="non-terminal residue" evidence="1">
    <location>
        <position position="310"/>
    </location>
</feature>
<evidence type="ECO:0000313" key="1">
    <source>
        <dbReference type="EMBL" id="SVC60210.1"/>
    </source>
</evidence>
<reference evidence="1" key="1">
    <citation type="submission" date="2018-05" db="EMBL/GenBank/DDBJ databases">
        <authorList>
            <person name="Lanie J.A."/>
            <person name="Ng W.-L."/>
            <person name="Kazmierczak K.M."/>
            <person name="Andrzejewski T.M."/>
            <person name="Davidsen T.M."/>
            <person name="Wayne K.J."/>
            <person name="Tettelin H."/>
            <person name="Glass J.I."/>
            <person name="Rusch D."/>
            <person name="Podicherti R."/>
            <person name="Tsui H.-C.T."/>
            <person name="Winkler M.E."/>
        </authorList>
    </citation>
    <scope>NUCLEOTIDE SEQUENCE</scope>
</reference>
<name>A0A382NHQ1_9ZZZZ</name>
<dbReference type="EMBL" id="UINC01100276">
    <property type="protein sequence ID" value="SVC60210.1"/>
    <property type="molecule type" value="Genomic_DNA"/>
</dbReference>
<dbReference type="AlphaFoldDB" id="A0A382NHQ1"/>
<dbReference type="InterPro" id="IPR008979">
    <property type="entry name" value="Galactose-bd-like_sf"/>
</dbReference>
<gene>
    <name evidence="1" type="ORF">METZ01_LOCUS313064</name>
</gene>